<dbReference type="InterPro" id="IPR036638">
    <property type="entry name" value="HLH_DNA-bd_sf"/>
</dbReference>
<evidence type="ECO:0000313" key="2">
    <source>
        <dbReference type="Proteomes" id="UP001342826"/>
    </source>
</evidence>
<gene>
    <name evidence="1" type="ORF">P9271_05895</name>
</gene>
<reference evidence="1 2" key="1">
    <citation type="submission" date="2023-03" db="EMBL/GenBank/DDBJ databases">
        <title>Bacillus Genome Sequencing.</title>
        <authorList>
            <person name="Dunlap C."/>
        </authorList>
    </citation>
    <scope>NUCLEOTIDE SEQUENCE [LARGE SCALE GENOMIC DNA]</scope>
    <source>
        <strain evidence="1 2">NRS-1717</strain>
    </source>
</reference>
<evidence type="ECO:0000313" key="1">
    <source>
        <dbReference type="EMBL" id="MED4400864.1"/>
    </source>
</evidence>
<sequence length="48" mass="5604">MSIIHKIDLIRKAMIETCNIKGLNDPKTLKYSQVLDQLIYQYQSSGKY</sequence>
<dbReference type="SUPFAM" id="SSF140500">
    <property type="entry name" value="BAS1536-like"/>
    <property type="match status" value="1"/>
</dbReference>
<accession>A0ABU6NUP2</accession>
<dbReference type="Pfam" id="PF09388">
    <property type="entry name" value="SpoOE-like"/>
    <property type="match status" value="1"/>
</dbReference>
<dbReference type="InterPro" id="IPR037208">
    <property type="entry name" value="Spo0E-like_sf"/>
</dbReference>
<dbReference type="GeneID" id="301143425"/>
<dbReference type="RefSeq" id="WP_082800094.1">
    <property type="nucleotide sequence ID" value="NZ_JARTFQ010000007.1"/>
</dbReference>
<proteinExistence type="predicted"/>
<dbReference type="InterPro" id="IPR018540">
    <property type="entry name" value="Spo0E-like"/>
</dbReference>
<dbReference type="Gene3D" id="4.10.280.10">
    <property type="entry name" value="Helix-loop-helix DNA-binding domain"/>
    <property type="match status" value="1"/>
</dbReference>
<dbReference type="EMBL" id="JARTFS010000005">
    <property type="protein sequence ID" value="MED4400864.1"/>
    <property type="molecule type" value="Genomic_DNA"/>
</dbReference>
<keyword evidence="2" id="KW-1185">Reference proteome</keyword>
<name>A0ABU6NUP2_9BACI</name>
<comment type="caution">
    <text evidence="1">The sequence shown here is derived from an EMBL/GenBank/DDBJ whole genome shotgun (WGS) entry which is preliminary data.</text>
</comment>
<dbReference type="Proteomes" id="UP001342826">
    <property type="component" value="Unassembled WGS sequence"/>
</dbReference>
<protein>
    <submittedName>
        <fullName evidence="1">Aspartyl-phosphate phosphatase Spo0E family protein</fullName>
    </submittedName>
</protein>
<organism evidence="1 2">
    <name type="scientific">Metabacillus fastidiosus</name>
    <dbReference type="NCBI Taxonomy" id="1458"/>
    <lineage>
        <taxon>Bacteria</taxon>
        <taxon>Bacillati</taxon>
        <taxon>Bacillota</taxon>
        <taxon>Bacilli</taxon>
        <taxon>Bacillales</taxon>
        <taxon>Bacillaceae</taxon>
        <taxon>Metabacillus</taxon>
    </lineage>
</organism>